<feature type="transmembrane region" description="Helical" evidence="5">
    <location>
        <begin position="41"/>
        <end position="59"/>
    </location>
</feature>
<dbReference type="InterPro" id="IPR024199">
    <property type="entry name" value="Uncharacterised_DsbB"/>
</dbReference>
<evidence type="ECO:0000313" key="6">
    <source>
        <dbReference type="EMBL" id="QTD54634.1"/>
    </source>
</evidence>
<dbReference type="RefSeq" id="WP_207986468.1">
    <property type="nucleotide sequence ID" value="NZ_CP071794.1"/>
</dbReference>
<dbReference type="InterPro" id="IPR003752">
    <property type="entry name" value="DiS_bond_form_DsbB/BdbC"/>
</dbReference>
<protein>
    <submittedName>
        <fullName evidence="6">Disulfide bond formation protein B</fullName>
    </submittedName>
</protein>
<feature type="transmembrane region" description="Helical" evidence="5">
    <location>
        <begin position="7"/>
        <end position="29"/>
    </location>
</feature>
<dbReference type="EMBL" id="CP071794">
    <property type="protein sequence ID" value="QTD54634.1"/>
    <property type="molecule type" value="Genomic_DNA"/>
</dbReference>
<organism evidence="6 7">
    <name type="scientific">Parasphingorhabdus cellanae</name>
    <dbReference type="NCBI Taxonomy" id="2806553"/>
    <lineage>
        <taxon>Bacteria</taxon>
        <taxon>Pseudomonadati</taxon>
        <taxon>Pseudomonadota</taxon>
        <taxon>Alphaproteobacteria</taxon>
        <taxon>Sphingomonadales</taxon>
        <taxon>Sphingomonadaceae</taxon>
        <taxon>Parasphingorhabdus</taxon>
    </lineage>
</organism>
<accession>A0ABX7SZD8</accession>
<dbReference type="PIRSF" id="PIRSF033913">
    <property type="entry name" value="S-S_format_DsbB"/>
    <property type="match status" value="1"/>
</dbReference>
<evidence type="ECO:0000256" key="2">
    <source>
        <dbReference type="ARBA" id="ARBA00022692"/>
    </source>
</evidence>
<evidence type="ECO:0000256" key="3">
    <source>
        <dbReference type="ARBA" id="ARBA00022989"/>
    </source>
</evidence>
<keyword evidence="3 5" id="KW-1133">Transmembrane helix</keyword>
<proteinExistence type="predicted"/>
<dbReference type="Gene3D" id="1.20.1550.10">
    <property type="entry name" value="DsbB-like"/>
    <property type="match status" value="1"/>
</dbReference>
<keyword evidence="7" id="KW-1185">Reference proteome</keyword>
<dbReference type="SUPFAM" id="SSF158442">
    <property type="entry name" value="DsbB-like"/>
    <property type="match status" value="1"/>
</dbReference>
<dbReference type="Proteomes" id="UP000663923">
    <property type="component" value="Chromosome"/>
</dbReference>
<reference evidence="6 7" key="1">
    <citation type="submission" date="2021-03" db="EMBL/GenBank/DDBJ databases">
        <title>Complete genome of Parasphingorhabdus_sp.JHSY0214.</title>
        <authorList>
            <person name="Yoo J.H."/>
            <person name="Bae J.W."/>
        </authorList>
    </citation>
    <scope>NUCLEOTIDE SEQUENCE [LARGE SCALE GENOMIC DNA]</scope>
    <source>
        <strain evidence="6 7">JHSY0214</strain>
    </source>
</reference>
<evidence type="ECO:0000256" key="1">
    <source>
        <dbReference type="ARBA" id="ARBA00004141"/>
    </source>
</evidence>
<keyword evidence="2 5" id="KW-0812">Transmembrane</keyword>
<keyword evidence="4 5" id="KW-0472">Membrane</keyword>
<comment type="subcellular location">
    <subcellularLocation>
        <location evidence="1">Membrane</location>
        <topology evidence="1">Multi-pass membrane protein</topology>
    </subcellularLocation>
</comment>
<evidence type="ECO:0000256" key="5">
    <source>
        <dbReference type="SAM" id="Phobius"/>
    </source>
</evidence>
<dbReference type="InterPro" id="IPR023380">
    <property type="entry name" value="DsbB-like_sf"/>
</dbReference>
<feature type="transmembrane region" description="Helical" evidence="5">
    <location>
        <begin position="132"/>
        <end position="152"/>
    </location>
</feature>
<feature type="transmembrane region" description="Helical" evidence="5">
    <location>
        <begin position="66"/>
        <end position="87"/>
    </location>
</feature>
<name>A0ABX7SZD8_9SPHN</name>
<evidence type="ECO:0000256" key="4">
    <source>
        <dbReference type="ARBA" id="ARBA00023136"/>
    </source>
</evidence>
<gene>
    <name evidence="6" type="ORF">J4G78_10180</name>
</gene>
<sequence>MALSRAALWLSLIIPSALLGGALISEYVFGLYPCEMCMWQRWPHLAAIIFALGAIAVRGRKLSKFIVADAALAILISGLIGGFHAGVEYGWWEGITSCATNVPAGGDMLDSIMNAPLVRCDVAPWSLFGISLAGYNFLLSVGGAILILVLLAKGRKDHA</sequence>
<evidence type="ECO:0000313" key="7">
    <source>
        <dbReference type="Proteomes" id="UP000663923"/>
    </source>
</evidence>
<dbReference type="Pfam" id="PF02600">
    <property type="entry name" value="DsbB"/>
    <property type="match status" value="1"/>
</dbReference>